<dbReference type="Pfam" id="PF01667">
    <property type="entry name" value="Ribosomal_S27e"/>
    <property type="match status" value="1"/>
</dbReference>
<dbReference type="AlphaFoldDB" id="A0A8C2N806"/>
<keyword evidence="5" id="KW-0687">Ribonucleoprotein</keyword>
<dbReference type="SUPFAM" id="SSF57829">
    <property type="entry name" value="Zn-binding ribosomal proteins"/>
    <property type="match status" value="1"/>
</dbReference>
<comment type="cofactor">
    <cofactor evidence="1">
        <name>Zn(2+)</name>
        <dbReference type="ChEBI" id="CHEBI:29105"/>
    </cofactor>
</comment>
<evidence type="ECO:0000256" key="1">
    <source>
        <dbReference type="ARBA" id="ARBA00001947"/>
    </source>
</evidence>
<dbReference type="HAMAP" id="MF_00371">
    <property type="entry name" value="Ribosomal_eS27"/>
    <property type="match status" value="1"/>
</dbReference>
<organism evidence="6">
    <name type="scientific">Capra hircus</name>
    <name type="common">Goat</name>
    <dbReference type="NCBI Taxonomy" id="9925"/>
    <lineage>
        <taxon>Eukaryota</taxon>
        <taxon>Metazoa</taxon>
        <taxon>Chordata</taxon>
        <taxon>Craniata</taxon>
        <taxon>Vertebrata</taxon>
        <taxon>Euteleostomi</taxon>
        <taxon>Mammalia</taxon>
        <taxon>Eutheria</taxon>
        <taxon>Laurasiatheria</taxon>
        <taxon>Artiodactyla</taxon>
        <taxon>Ruminantia</taxon>
        <taxon>Pecora</taxon>
        <taxon>Bovidae</taxon>
        <taxon>Caprinae</taxon>
        <taxon>Capra</taxon>
    </lineage>
</organism>
<evidence type="ECO:0008006" key="7">
    <source>
        <dbReference type="Google" id="ProtNLM"/>
    </source>
</evidence>
<dbReference type="GO" id="GO:0003735">
    <property type="term" value="F:structural constituent of ribosome"/>
    <property type="evidence" value="ECO:0007669"/>
    <property type="project" value="InterPro"/>
</dbReference>
<dbReference type="FunFam" id="2.20.25.100:FF:000001">
    <property type="entry name" value="40S ribosomal protein S27"/>
    <property type="match status" value="1"/>
</dbReference>
<dbReference type="Gene3D" id="2.20.25.100">
    <property type="entry name" value="Zn-binding ribosomal proteins"/>
    <property type="match status" value="1"/>
</dbReference>
<dbReference type="InterPro" id="IPR023407">
    <property type="entry name" value="Ribosomal_eS27_Zn-bd_dom_sf"/>
</dbReference>
<evidence type="ECO:0000256" key="2">
    <source>
        <dbReference type="ARBA" id="ARBA00010919"/>
    </source>
</evidence>
<dbReference type="GO" id="GO:0006412">
    <property type="term" value="P:translation"/>
    <property type="evidence" value="ECO:0007669"/>
    <property type="project" value="InterPro"/>
</dbReference>
<proteinExistence type="inferred from homology"/>
<accession>A0A8C2N806</accession>
<keyword evidence="4" id="KW-0689">Ribosomal protein</keyword>
<dbReference type="Ensembl" id="ENSCHIT00010000441.1">
    <property type="protein sequence ID" value="ENSCHIP00010000262.1"/>
    <property type="gene ID" value="ENSCHIG00010000295.1"/>
</dbReference>
<keyword evidence="3" id="KW-0862">Zinc</keyword>
<evidence type="ECO:0000256" key="5">
    <source>
        <dbReference type="ARBA" id="ARBA00023274"/>
    </source>
</evidence>
<dbReference type="InterPro" id="IPR011332">
    <property type="entry name" value="Ribosomal_zn-bd"/>
</dbReference>
<reference evidence="6" key="1">
    <citation type="submission" date="2019-03" db="EMBL/GenBank/DDBJ databases">
        <title>Genome sequencing and reference-guided assembly of Black Bengal Goat (Capra hircus).</title>
        <authorList>
            <person name="Siddiki A.Z."/>
            <person name="Baten A."/>
            <person name="Billah M."/>
            <person name="Alam M.A.U."/>
            <person name="Shawrob K.S.M."/>
            <person name="Saha S."/>
            <person name="Chowdhury M."/>
            <person name="Rahman A.H."/>
            <person name="Stear M."/>
            <person name="Miah G."/>
            <person name="Das G.B."/>
            <person name="Hossain M.M."/>
            <person name="Kumkum M."/>
            <person name="Islam M.S."/>
            <person name="Mollah A.M."/>
            <person name="Ahsan A."/>
            <person name="Tusar F."/>
            <person name="Khan M.K.I."/>
        </authorList>
    </citation>
    <scope>NUCLEOTIDE SEQUENCE [LARGE SCALE GENOMIC DNA]</scope>
</reference>
<evidence type="ECO:0000256" key="4">
    <source>
        <dbReference type="ARBA" id="ARBA00022980"/>
    </source>
</evidence>
<dbReference type="InterPro" id="IPR000592">
    <property type="entry name" value="Ribosomal_eS27"/>
</dbReference>
<evidence type="ECO:0000313" key="6">
    <source>
        <dbReference type="Ensembl" id="ENSCHIP00010000262.1"/>
    </source>
</evidence>
<dbReference type="GO" id="GO:0005840">
    <property type="term" value="C:ribosome"/>
    <property type="evidence" value="ECO:0007669"/>
    <property type="project" value="UniProtKB-KW"/>
</dbReference>
<comment type="similarity">
    <text evidence="2">Belongs to the eukaryotic ribosomal protein eS27 family.</text>
</comment>
<sequence>MTSPQECASHKCLLHPSPEEEKRKHKKHLVQGPSSYFMDVKCPGCYTITTVFSHAQTVVLSVGCSTVLCQPTGGKARFTEGCSFNRSSTKSTLYQGESETIPINIFWIKKTEKLREINIVLMVDIER</sequence>
<dbReference type="PANTHER" id="PTHR11594">
    <property type="entry name" value="40S RIBOSOMAL PROTEIN S27"/>
    <property type="match status" value="1"/>
</dbReference>
<evidence type="ECO:0000256" key="3">
    <source>
        <dbReference type="ARBA" id="ARBA00022833"/>
    </source>
</evidence>
<name>A0A8C2N806_CAPHI</name>
<dbReference type="GO" id="GO:1990904">
    <property type="term" value="C:ribonucleoprotein complex"/>
    <property type="evidence" value="ECO:0007669"/>
    <property type="project" value="UniProtKB-KW"/>
</dbReference>
<protein>
    <recommendedName>
        <fullName evidence="7">40S ribosomal protein S27</fullName>
    </recommendedName>
</protein>
<reference evidence="6" key="2">
    <citation type="submission" date="2025-08" db="UniProtKB">
        <authorList>
            <consortium name="Ensembl"/>
        </authorList>
    </citation>
    <scope>IDENTIFICATION</scope>
</reference>